<evidence type="ECO:0000256" key="4">
    <source>
        <dbReference type="ARBA" id="ARBA00022452"/>
    </source>
</evidence>
<keyword evidence="7" id="KW-0653">Protein transport</keyword>
<feature type="domain" description="NolW-like" evidence="13">
    <location>
        <begin position="125"/>
        <end position="187"/>
    </location>
</feature>
<dbReference type="InterPro" id="IPR005644">
    <property type="entry name" value="NolW-like"/>
</dbReference>
<dbReference type="Pfam" id="PF21305">
    <property type="entry name" value="type_II_gspD_N0"/>
    <property type="match status" value="1"/>
</dbReference>
<dbReference type="InterPro" id="IPR013356">
    <property type="entry name" value="T2SS_GspD"/>
</dbReference>
<dbReference type="GO" id="GO:0015627">
    <property type="term" value="C:type II protein secretion system complex"/>
    <property type="evidence" value="ECO:0007669"/>
    <property type="project" value="InterPro"/>
</dbReference>
<dbReference type="Pfam" id="PF00263">
    <property type="entry name" value="Secretin"/>
    <property type="match status" value="1"/>
</dbReference>
<evidence type="ECO:0000256" key="10">
    <source>
        <dbReference type="RuleBase" id="RU004004"/>
    </source>
</evidence>
<protein>
    <submittedName>
        <fullName evidence="15">Type II secretion system protein GspD</fullName>
    </submittedName>
</protein>
<evidence type="ECO:0000259" key="14">
    <source>
        <dbReference type="Pfam" id="PF21305"/>
    </source>
</evidence>
<dbReference type="Pfam" id="PF03958">
    <property type="entry name" value="Secretin_N"/>
    <property type="match status" value="3"/>
</dbReference>
<comment type="caution">
    <text evidence="15">The sequence shown here is derived from an EMBL/GenBank/DDBJ whole genome shotgun (WGS) entry which is preliminary data.</text>
</comment>
<keyword evidence="16" id="KW-1185">Reference proteome</keyword>
<feature type="domain" description="NolW-like" evidence="13">
    <location>
        <begin position="191"/>
        <end position="258"/>
    </location>
</feature>
<evidence type="ECO:0000256" key="5">
    <source>
        <dbReference type="ARBA" id="ARBA00022692"/>
    </source>
</evidence>
<dbReference type="PANTHER" id="PTHR30332:SF24">
    <property type="entry name" value="SECRETIN GSPD-RELATED"/>
    <property type="match status" value="1"/>
</dbReference>
<evidence type="ECO:0000256" key="1">
    <source>
        <dbReference type="ARBA" id="ARBA00004442"/>
    </source>
</evidence>
<dbReference type="RefSeq" id="WP_120030507.1">
    <property type="nucleotide sequence ID" value="NZ_QVMU01000005.1"/>
</dbReference>
<dbReference type="FunFam" id="3.30.1370.120:FF:000002">
    <property type="entry name" value="General secretion pathway protein D"/>
    <property type="match status" value="1"/>
</dbReference>
<reference evidence="15 16" key="1">
    <citation type="submission" date="2018-08" db="EMBL/GenBank/DDBJ databases">
        <title>Vibrio isolated from the Eastern China Marginal Seas.</title>
        <authorList>
            <person name="Li Y."/>
        </authorList>
    </citation>
    <scope>NUCLEOTIDE SEQUENCE [LARGE SCALE GENOMIC DNA]</scope>
    <source>
        <strain evidence="15 16">BEI233</strain>
    </source>
</reference>
<organism evidence="15 16">
    <name type="scientific">Vibrio sinensis</name>
    <dbReference type="NCBI Taxonomy" id="2302434"/>
    <lineage>
        <taxon>Bacteria</taxon>
        <taxon>Pseudomonadati</taxon>
        <taxon>Pseudomonadota</taxon>
        <taxon>Gammaproteobacteria</taxon>
        <taxon>Vibrionales</taxon>
        <taxon>Vibrionaceae</taxon>
        <taxon>Vibrio</taxon>
    </lineage>
</organism>
<dbReference type="OrthoDB" id="9775455at2"/>
<dbReference type="InterPro" id="IPR038591">
    <property type="entry name" value="NolW-like_sf"/>
</dbReference>
<dbReference type="InterPro" id="IPR004846">
    <property type="entry name" value="T2SS/T3SS_dom"/>
</dbReference>
<dbReference type="Gene3D" id="3.30.1370.120">
    <property type="match status" value="3"/>
</dbReference>
<feature type="domain" description="NolW-like" evidence="13">
    <location>
        <begin position="266"/>
        <end position="343"/>
    </location>
</feature>
<dbReference type="PANTHER" id="PTHR30332">
    <property type="entry name" value="PROBABLE GENERAL SECRETION PATHWAY PROTEIN D"/>
    <property type="match status" value="1"/>
</dbReference>
<feature type="chain" id="PRO_5017330792" evidence="11">
    <location>
        <begin position="25"/>
        <end position="672"/>
    </location>
</feature>
<comment type="subcellular location">
    <subcellularLocation>
        <location evidence="1 10">Cell outer membrane</location>
    </subcellularLocation>
</comment>
<gene>
    <name evidence="15" type="primary">gspD</name>
    <name evidence="15" type="ORF">DZ860_08510</name>
</gene>
<keyword evidence="8" id="KW-0472">Membrane</keyword>
<dbReference type="GO" id="GO:0042802">
    <property type="term" value="F:identical protein binding"/>
    <property type="evidence" value="ECO:0007669"/>
    <property type="project" value="UniProtKB-ARBA"/>
</dbReference>
<keyword evidence="4" id="KW-1134">Transmembrane beta strand</keyword>
<evidence type="ECO:0000313" key="15">
    <source>
        <dbReference type="EMBL" id="RJX72443.1"/>
    </source>
</evidence>
<accession>A0A3A6QIQ3</accession>
<dbReference type="EMBL" id="QVMU01000005">
    <property type="protein sequence ID" value="RJX72443.1"/>
    <property type="molecule type" value="Genomic_DNA"/>
</dbReference>
<feature type="domain" description="Type II/III secretion system secretin-like" evidence="12">
    <location>
        <begin position="448"/>
        <end position="610"/>
    </location>
</feature>
<keyword evidence="5" id="KW-0812">Transmembrane</keyword>
<dbReference type="GO" id="GO:0015628">
    <property type="term" value="P:protein secretion by the type II secretion system"/>
    <property type="evidence" value="ECO:0007669"/>
    <property type="project" value="InterPro"/>
</dbReference>
<dbReference type="PRINTS" id="PR00811">
    <property type="entry name" value="BCTERIALGSPD"/>
</dbReference>
<evidence type="ECO:0000256" key="7">
    <source>
        <dbReference type="ARBA" id="ARBA00022927"/>
    </source>
</evidence>
<evidence type="ECO:0000313" key="16">
    <source>
        <dbReference type="Proteomes" id="UP000273252"/>
    </source>
</evidence>
<name>A0A3A6QIQ3_9VIBR</name>
<dbReference type="InterPro" id="IPR004845">
    <property type="entry name" value="T2SS_GspD_CS"/>
</dbReference>
<dbReference type="NCBIfam" id="TIGR02517">
    <property type="entry name" value="type_II_gspD"/>
    <property type="match status" value="1"/>
</dbReference>
<evidence type="ECO:0000256" key="6">
    <source>
        <dbReference type="ARBA" id="ARBA00022729"/>
    </source>
</evidence>
<keyword evidence="6 11" id="KW-0732">Signal</keyword>
<keyword evidence="3 10" id="KW-0813">Transport</keyword>
<evidence type="ECO:0000256" key="2">
    <source>
        <dbReference type="ARBA" id="ARBA00006980"/>
    </source>
</evidence>
<keyword evidence="9" id="KW-0998">Cell outer membrane</keyword>
<dbReference type="InterPro" id="IPR050810">
    <property type="entry name" value="Bact_Secretion_Sys_Channel"/>
</dbReference>
<dbReference type="GO" id="GO:0009279">
    <property type="term" value="C:cell outer membrane"/>
    <property type="evidence" value="ECO:0007669"/>
    <property type="project" value="UniProtKB-SubCell"/>
</dbReference>
<dbReference type="PRINTS" id="PR01032">
    <property type="entry name" value="PHAGEIV"/>
</dbReference>
<proteinExistence type="inferred from homology"/>
<feature type="signal peptide" evidence="11">
    <location>
        <begin position="1"/>
        <end position="24"/>
    </location>
</feature>
<dbReference type="PROSITE" id="PS00875">
    <property type="entry name" value="T2SP_D"/>
    <property type="match status" value="1"/>
</dbReference>
<evidence type="ECO:0000259" key="13">
    <source>
        <dbReference type="Pfam" id="PF03958"/>
    </source>
</evidence>
<dbReference type="InterPro" id="IPR049371">
    <property type="entry name" value="GspD-like_N0"/>
</dbReference>
<sequence>MKHWLKKSAWLLAASLVAPSLVSASEYSASFKGTDIQEFINIVGRNLEKTIIVDPSVRGKIDVRSYDTLSEEQYYSFFLNVLEVYGYAVVEMDNGVLKVIKSKDAKTSAIPVVGDGHVKGDEVVTRVVAVRNVSVRELSPLLRQLNDNAGAGNVVHYDPANIILITGRAAVVNRLADIIKRVDQAGDKEIEVVDLKNASAAEMVRIVDALNKSSDSKNTPAFLQPKLVADDRTNSILISGDPQVRKRLRKLIQQLDVEMATKGNNKVVYLKYAKAEDLVDVLKGVSDNLQAEKSSGSQSASAQRSNVMIAAHKDTNALVLTAPPDIMNALHDVIAQLDIRRAQVLIEALIVEMAEGDGINLGVQWGSLETGAVVQYGNTGAPLGQVMIGLEEAKDQTSTEYYNDSNGNRVPYTVTESGSYDTLASALAGVNGAAVSLVMGDWTALISAVSTDSNSNILSSPSITVMDNGEASFIVGEEVPVITGSAAGSNNDNPFQTVDRKEVGIKLKVVPQINEGNSVQLNIEQEVSNVLGANGAVDVRFAKRQLNTSVIVEDGQMIVLGGLIDERALESESKVPLLGDIPILGHLFKSTSTQVEKKNLMVFIKPTIIRDGVTADGITQRKYNFIRAEQLYKAEEGLKLMADDHIPVLPKFGDDRRHPAEIQAFIEQMETK</sequence>
<evidence type="ECO:0000256" key="9">
    <source>
        <dbReference type="ARBA" id="ARBA00023237"/>
    </source>
</evidence>
<evidence type="ECO:0000256" key="3">
    <source>
        <dbReference type="ARBA" id="ARBA00022448"/>
    </source>
</evidence>
<comment type="similarity">
    <text evidence="2">Belongs to the bacterial secretin family. GSP D subfamily.</text>
</comment>
<evidence type="ECO:0000256" key="11">
    <source>
        <dbReference type="SAM" id="SignalP"/>
    </source>
</evidence>
<evidence type="ECO:0000256" key="8">
    <source>
        <dbReference type="ARBA" id="ARBA00023136"/>
    </source>
</evidence>
<feature type="domain" description="GspD-like N0" evidence="14">
    <location>
        <begin position="30"/>
        <end position="99"/>
    </location>
</feature>
<dbReference type="InterPro" id="IPR001775">
    <property type="entry name" value="GspD/PilQ"/>
</dbReference>
<dbReference type="AlphaFoldDB" id="A0A3A6QIQ3"/>
<dbReference type="Proteomes" id="UP000273252">
    <property type="component" value="Unassembled WGS sequence"/>
</dbReference>
<evidence type="ECO:0000259" key="12">
    <source>
        <dbReference type="Pfam" id="PF00263"/>
    </source>
</evidence>